<reference evidence="1" key="1">
    <citation type="journal article" date="2015" name="Nature">
        <title>Complex archaea that bridge the gap between prokaryotes and eukaryotes.</title>
        <authorList>
            <person name="Spang A."/>
            <person name="Saw J.H."/>
            <person name="Jorgensen S.L."/>
            <person name="Zaremba-Niedzwiedzka K."/>
            <person name="Martijn J."/>
            <person name="Lind A.E."/>
            <person name="van Eijk R."/>
            <person name="Schleper C."/>
            <person name="Guy L."/>
            <person name="Ettema T.J."/>
        </authorList>
    </citation>
    <scope>NUCLEOTIDE SEQUENCE</scope>
</reference>
<dbReference type="EMBL" id="LAZR01001356">
    <property type="protein sequence ID" value="KKN45955.1"/>
    <property type="molecule type" value="Genomic_DNA"/>
</dbReference>
<protein>
    <submittedName>
        <fullName evidence="1">Uncharacterized protein</fullName>
    </submittedName>
</protein>
<name>A0A0F9QP36_9ZZZZ</name>
<comment type="caution">
    <text evidence="1">The sequence shown here is derived from an EMBL/GenBank/DDBJ whole genome shotgun (WGS) entry which is preliminary data.</text>
</comment>
<dbReference type="PROSITE" id="PS51257">
    <property type="entry name" value="PROKAR_LIPOPROTEIN"/>
    <property type="match status" value="1"/>
</dbReference>
<dbReference type="AlphaFoldDB" id="A0A0F9QP36"/>
<gene>
    <name evidence="1" type="ORF">LCGC14_0677750</name>
</gene>
<proteinExistence type="predicted"/>
<accession>A0A0F9QP36</accession>
<sequence>MKKLIFRTVLALTISVAFVSCKDTPEKTKEATTTEASEPVADANFGGLALYTVRDAMGEDAKKTLKPLQMRAIKI</sequence>
<organism evidence="1">
    <name type="scientific">marine sediment metagenome</name>
    <dbReference type="NCBI Taxonomy" id="412755"/>
    <lineage>
        <taxon>unclassified sequences</taxon>
        <taxon>metagenomes</taxon>
        <taxon>ecological metagenomes</taxon>
    </lineage>
</organism>
<evidence type="ECO:0000313" key="1">
    <source>
        <dbReference type="EMBL" id="KKN45955.1"/>
    </source>
</evidence>